<comment type="caution">
    <text evidence="2">The sequence shown here is derived from an EMBL/GenBank/DDBJ whole genome shotgun (WGS) entry which is preliminary data.</text>
</comment>
<name>E9SCM7_RUMAL</name>
<evidence type="ECO:0000313" key="2">
    <source>
        <dbReference type="EMBL" id="EGC02885.1"/>
    </source>
</evidence>
<feature type="region of interest" description="Disordered" evidence="1">
    <location>
        <begin position="1"/>
        <end position="44"/>
    </location>
</feature>
<evidence type="ECO:0000313" key="3">
    <source>
        <dbReference type="Proteomes" id="UP000004259"/>
    </source>
</evidence>
<protein>
    <submittedName>
        <fullName evidence="2">Uncharacterized protein</fullName>
    </submittedName>
</protein>
<organism evidence="2 3">
    <name type="scientific">Ruminococcus albus 8</name>
    <dbReference type="NCBI Taxonomy" id="246199"/>
    <lineage>
        <taxon>Bacteria</taxon>
        <taxon>Bacillati</taxon>
        <taxon>Bacillota</taxon>
        <taxon>Clostridia</taxon>
        <taxon>Eubacteriales</taxon>
        <taxon>Oscillospiraceae</taxon>
        <taxon>Ruminococcus</taxon>
    </lineage>
</organism>
<dbReference type="EMBL" id="ADKM02000085">
    <property type="protein sequence ID" value="EGC02885.1"/>
    <property type="molecule type" value="Genomic_DNA"/>
</dbReference>
<reference evidence="2 3" key="1">
    <citation type="submission" date="2011-02" db="EMBL/GenBank/DDBJ databases">
        <authorList>
            <person name="Nelson K.E."/>
            <person name="Sutton G."/>
            <person name="Torralba M."/>
            <person name="Durkin S."/>
            <person name="Harkins D."/>
            <person name="Montgomery R."/>
            <person name="Ziemer C."/>
            <person name="Klaassens E."/>
            <person name="Ocuiv P."/>
            <person name="Morrison M."/>
        </authorList>
    </citation>
    <scope>NUCLEOTIDE SEQUENCE [LARGE SCALE GENOMIC DNA]</scope>
    <source>
        <strain evidence="2 3">8</strain>
    </source>
</reference>
<keyword evidence="3" id="KW-1185">Reference proteome</keyword>
<dbReference type="AlphaFoldDB" id="E9SCM7"/>
<dbReference type="STRING" id="246199.CUS_6631"/>
<proteinExistence type="predicted"/>
<accession>E9SCM7</accession>
<feature type="compositionally biased region" description="Basic and acidic residues" evidence="1">
    <location>
        <begin position="22"/>
        <end position="44"/>
    </location>
</feature>
<dbReference type="Proteomes" id="UP000004259">
    <property type="component" value="Unassembled WGS sequence"/>
</dbReference>
<sequence>MKNYTPKYTDLSEGFAPLRPRLKNDRNSDIIDMKKMGKSKSKGD</sequence>
<evidence type="ECO:0000256" key="1">
    <source>
        <dbReference type="SAM" id="MobiDB-lite"/>
    </source>
</evidence>
<gene>
    <name evidence="2" type="ORF">CUS_6631</name>
</gene>